<sequence length="417" mass="46866">MKVLHLSTKDIGGGAYRGSYWLHQGLLEAGVDSTMLVSEKLSDDFSIIGPTTKISRTLNRFRPYLDVLPLLVRGSQNPQFSCSWIPSSIPIQVKELNPDIINLHWVCGGFLRPESIGKLPNIPLVWTIRDMWPFTGGCHYSGDCLKYTDSCGSCPILGSNSDRDLSTNIWQRKYNSWRNLNLTVVAISNWLADCARASSLFRNQRIEVIPNALDESIYRPIPKKIARDILKLPPEPTKIILFSALNATSDKRKGFQYVLPALQKISANHNFEQMPELVVIGSSSPKEQINTGMKAHYMGRLHDDTTLTLNYSAADVTVVPSTEEAFGKVAIESLACGTPVVSFDSTGLKDIVEHQKNGYRAKCFSSEDLAQGISWVIEDEQRWQNLSQHSRAKVEAEFTLKVQSFKYCKLYNELFRD</sequence>
<accession>A0A7C3ZHK3</accession>
<feature type="domain" description="Glycosyl transferase family 1" evidence="1">
    <location>
        <begin position="248"/>
        <end position="391"/>
    </location>
</feature>
<gene>
    <name evidence="2" type="ORF">ENR15_12325</name>
</gene>
<evidence type="ECO:0000259" key="1">
    <source>
        <dbReference type="Pfam" id="PF00534"/>
    </source>
</evidence>
<name>A0A7C3ZHK3_9CYAN</name>
<protein>
    <submittedName>
        <fullName evidence="2">Glycosyltransferase</fullName>
    </submittedName>
</protein>
<dbReference type="EMBL" id="DSPX01000124">
    <property type="protein sequence ID" value="HGG01400.1"/>
    <property type="molecule type" value="Genomic_DNA"/>
</dbReference>
<dbReference type="AlphaFoldDB" id="A0A7C3ZHK3"/>
<organism evidence="2">
    <name type="scientific">Planktothricoides sp. SpSt-374</name>
    <dbReference type="NCBI Taxonomy" id="2282167"/>
    <lineage>
        <taxon>Bacteria</taxon>
        <taxon>Bacillati</taxon>
        <taxon>Cyanobacteriota</taxon>
        <taxon>Cyanophyceae</taxon>
        <taxon>Oscillatoriophycideae</taxon>
        <taxon>Oscillatoriales</taxon>
        <taxon>Oscillatoriaceae</taxon>
        <taxon>Planktothricoides</taxon>
    </lineage>
</organism>
<keyword evidence="2" id="KW-0808">Transferase</keyword>
<dbReference type="Gene3D" id="3.40.50.2000">
    <property type="entry name" value="Glycogen Phosphorylase B"/>
    <property type="match status" value="2"/>
</dbReference>
<dbReference type="InterPro" id="IPR001296">
    <property type="entry name" value="Glyco_trans_1"/>
</dbReference>
<dbReference type="GO" id="GO:0016757">
    <property type="term" value="F:glycosyltransferase activity"/>
    <property type="evidence" value="ECO:0007669"/>
    <property type="project" value="InterPro"/>
</dbReference>
<reference evidence="2" key="1">
    <citation type="journal article" date="2020" name="mSystems">
        <title>Genome- and Community-Level Interaction Insights into Carbon Utilization and Element Cycling Functions of Hydrothermarchaeota in Hydrothermal Sediment.</title>
        <authorList>
            <person name="Zhou Z."/>
            <person name="Liu Y."/>
            <person name="Xu W."/>
            <person name="Pan J."/>
            <person name="Luo Z.H."/>
            <person name="Li M."/>
        </authorList>
    </citation>
    <scope>NUCLEOTIDE SEQUENCE [LARGE SCALE GENOMIC DNA]</scope>
    <source>
        <strain evidence="2">SpSt-374</strain>
    </source>
</reference>
<proteinExistence type="predicted"/>
<dbReference type="Pfam" id="PF00534">
    <property type="entry name" value="Glycos_transf_1"/>
    <property type="match status" value="1"/>
</dbReference>
<evidence type="ECO:0000313" key="2">
    <source>
        <dbReference type="EMBL" id="HGG01400.1"/>
    </source>
</evidence>
<comment type="caution">
    <text evidence="2">The sequence shown here is derived from an EMBL/GenBank/DDBJ whole genome shotgun (WGS) entry which is preliminary data.</text>
</comment>
<dbReference type="CDD" id="cd03825">
    <property type="entry name" value="GT4_WcaC-like"/>
    <property type="match status" value="1"/>
</dbReference>
<dbReference type="SUPFAM" id="SSF53756">
    <property type="entry name" value="UDP-Glycosyltransferase/glycogen phosphorylase"/>
    <property type="match status" value="1"/>
</dbReference>
<dbReference type="PANTHER" id="PTHR12526">
    <property type="entry name" value="GLYCOSYLTRANSFERASE"/>
    <property type="match status" value="1"/>
</dbReference>